<dbReference type="EMBL" id="CBMC010000304">
    <property type="protein sequence ID" value="CEG02276.1"/>
    <property type="molecule type" value="Genomic_DNA"/>
</dbReference>
<comment type="caution">
    <text evidence="4">The sequence shown here is derived from an EMBL/GenBank/DDBJ whole genome shotgun (WGS) entry which is preliminary data.</text>
</comment>
<proteinExistence type="predicted"/>
<dbReference type="AlphaFoldDB" id="A0A096PC17"/>
<keyword evidence="2" id="KW-0472">Membrane</keyword>
<feature type="compositionally biased region" description="Gly residues" evidence="1">
    <location>
        <begin position="30"/>
        <end position="46"/>
    </location>
</feature>
<name>A0A096PC17_FUSPS</name>
<protein>
    <submittedName>
        <fullName evidence="4">WGS project CBMC000000000 data, contig CS3220_c000310</fullName>
    </submittedName>
</protein>
<sequence length="374" mass="41311">MAYLSTLRIQLLIVTLLASALCVQARRGGGGGGDYDGGSSSGGGSSDGDSSDSGPSPEEKARNDACRMEIGHTSPVWLHRWVGTYYNGTIEISIELDRCNGTCKESESTVNWELTGVLSILDPMHSAAGNSRPLVPRPKNLFIGVLYGWPKGVNQSELLAHRDDTFLPPSVDLAMETVSDFHYNEVMYGLNPSDTVSRNNPTCRVQDVTSTDDGYEFECVYDGLGVYRATDSSQFTAPMTNSSGRNPLLVEPGNNTMLFGSFDPNSAEFEWRGPFNAFAGSFGQDSMRKSYTTERNHISEDKAPYMGEFIVRFHGKVDLEHSHEMVVKSGRDVSWDKNEAKIQNVTYCSAAPGRFSYILWELSLFFFVLLIVYR</sequence>
<feature type="chain" id="PRO_5001923022" evidence="3">
    <location>
        <begin position="26"/>
        <end position="374"/>
    </location>
</feature>
<reference evidence="4" key="1">
    <citation type="submission" date="2013-05" db="EMBL/GenBank/DDBJ databases">
        <title>Draft genome sequences of six wheat associated Fusarium spp. isolates.</title>
        <authorList>
            <person name="Moolhuijzen P.M."/>
            <person name="Manners J.M."/>
            <person name="Wilcox S."/>
            <person name="Bellgard M.I."/>
            <person name="Gardiner D.M."/>
        </authorList>
    </citation>
    <scope>NUCLEOTIDE SEQUENCE</scope>
    <source>
        <strain evidence="4">CS3220</strain>
    </source>
</reference>
<evidence type="ECO:0000256" key="2">
    <source>
        <dbReference type="SAM" id="Phobius"/>
    </source>
</evidence>
<accession>A0A096PC17</accession>
<keyword evidence="3" id="KW-0732">Signal</keyword>
<evidence type="ECO:0000256" key="1">
    <source>
        <dbReference type="SAM" id="MobiDB-lite"/>
    </source>
</evidence>
<evidence type="ECO:0000313" key="4">
    <source>
        <dbReference type="EMBL" id="CEG02276.1"/>
    </source>
</evidence>
<evidence type="ECO:0000256" key="3">
    <source>
        <dbReference type="SAM" id="SignalP"/>
    </source>
</evidence>
<gene>
    <name evidence="4" type="ORF">BN846_0038060</name>
</gene>
<feature type="signal peptide" evidence="3">
    <location>
        <begin position="1"/>
        <end position="25"/>
    </location>
</feature>
<organism evidence="4">
    <name type="scientific">Fusarium pseudograminearum CS3220</name>
    <dbReference type="NCBI Taxonomy" id="1318456"/>
    <lineage>
        <taxon>Eukaryota</taxon>
        <taxon>Fungi</taxon>
        <taxon>Dikarya</taxon>
        <taxon>Ascomycota</taxon>
        <taxon>Pezizomycotina</taxon>
        <taxon>Sordariomycetes</taxon>
        <taxon>Hypocreomycetidae</taxon>
        <taxon>Hypocreales</taxon>
        <taxon>Nectriaceae</taxon>
        <taxon>Fusarium</taxon>
    </lineage>
</organism>
<feature type="region of interest" description="Disordered" evidence="1">
    <location>
        <begin position="30"/>
        <end position="63"/>
    </location>
</feature>
<feature type="transmembrane region" description="Helical" evidence="2">
    <location>
        <begin position="355"/>
        <end position="373"/>
    </location>
</feature>
<keyword evidence="2" id="KW-1133">Transmembrane helix</keyword>
<keyword evidence="2" id="KW-0812">Transmembrane</keyword>